<accession>A0ABW0P9L3</accession>
<sequence length="193" mass="21397">MLHVLALEPWRRLDYGADIGRMAVGATVRQIHGDDAVAGLPDIADDTVMPAFYAFGHASDALRQAAREEGWQGMSQSFYRRSTELAPQPFTGMLRAVDQHAIRHESAIAAYAKEGLPQPEDHAFNARAMRAVERILVGIERFWDTTPPAAMSIKEMMARFEATRAKAAVYIDPQRKQATQEIRAASSLEGDDD</sequence>
<evidence type="ECO:0000313" key="1">
    <source>
        <dbReference type="EMBL" id="MFC5509326.1"/>
    </source>
</evidence>
<protein>
    <submittedName>
        <fullName evidence="1">Uncharacterized protein</fullName>
    </submittedName>
</protein>
<proteinExistence type="predicted"/>
<evidence type="ECO:0000313" key="2">
    <source>
        <dbReference type="Proteomes" id="UP001596060"/>
    </source>
</evidence>
<keyword evidence="2" id="KW-1185">Reference proteome</keyword>
<reference evidence="2" key="1">
    <citation type="journal article" date="2019" name="Int. J. Syst. Evol. Microbiol.">
        <title>The Global Catalogue of Microorganisms (GCM) 10K type strain sequencing project: providing services to taxonomists for standard genome sequencing and annotation.</title>
        <authorList>
            <consortium name="The Broad Institute Genomics Platform"/>
            <consortium name="The Broad Institute Genome Sequencing Center for Infectious Disease"/>
            <person name="Wu L."/>
            <person name="Ma J."/>
        </authorList>
    </citation>
    <scope>NUCLEOTIDE SEQUENCE [LARGE SCALE GENOMIC DNA]</scope>
    <source>
        <strain evidence="2">CCUG 43117</strain>
    </source>
</reference>
<dbReference type="Proteomes" id="UP001596060">
    <property type="component" value="Unassembled WGS sequence"/>
</dbReference>
<dbReference type="EMBL" id="JBHSLU010000161">
    <property type="protein sequence ID" value="MFC5509326.1"/>
    <property type="molecule type" value="Genomic_DNA"/>
</dbReference>
<gene>
    <name evidence="1" type="ORF">ACFPN9_29355</name>
</gene>
<organism evidence="1 2">
    <name type="scientific">Bosea massiliensis</name>
    <dbReference type="NCBI Taxonomy" id="151419"/>
    <lineage>
        <taxon>Bacteria</taxon>
        <taxon>Pseudomonadati</taxon>
        <taxon>Pseudomonadota</taxon>
        <taxon>Alphaproteobacteria</taxon>
        <taxon>Hyphomicrobiales</taxon>
        <taxon>Boseaceae</taxon>
        <taxon>Bosea</taxon>
    </lineage>
</organism>
<name>A0ABW0P9L3_9HYPH</name>
<comment type="caution">
    <text evidence="1">The sequence shown here is derived from an EMBL/GenBank/DDBJ whole genome shotgun (WGS) entry which is preliminary data.</text>
</comment>
<dbReference type="RefSeq" id="WP_377818082.1">
    <property type="nucleotide sequence ID" value="NZ_JBHSLU010000161.1"/>
</dbReference>